<dbReference type="PATRIC" id="fig|1068978.7.peg.889"/>
<dbReference type="Gene3D" id="1.10.510.10">
    <property type="entry name" value="Transferase(Phosphotransferase) domain 1"/>
    <property type="match status" value="1"/>
</dbReference>
<evidence type="ECO:0000313" key="12">
    <source>
        <dbReference type="Proteomes" id="UP000062973"/>
    </source>
</evidence>
<evidence type="ECO:0000256" key="4">
    <source>
        <dbReference type="ARBA" id="ARBA00022741"/>
    </source>
</evidence>
<dbReference type="InterPro" id="IPR017441">
    <property type="entry name" value="Protein_kinase_ATP_BS"/>
</dbReference>
<dbReference type="KEGG" id="amq:AMETH_0850"/>
<dbReference type="STRING" id="1068978.AMETH_0850"/>
<dbReference type="AlphaFoldDB" id="A0A076MT20"/>
<evidence type="ECO:0000256" key="6">
    <source>
        <dbReference type="ARBA" id="ARBA00022840"/>
    </source>
</evidence>
<evidence type="ECO:0000256" key="8">
    <source>
        <dbReference type="SAM" id="MobiDB-lite"/>
    </source>
</evidence>
<dbReference type="SUPFAM" id="SSF56112">
    <property type="entry name" value="Protein kinase-like (PK-like)"/>
    <property type="match status" value="1"/>
</dbReference>
<dbReference type="Gene3D" id="3.30.200.20">
    <property type="entry name" value="Phosphorylase Kinase, domain 1"/>
    <property type="match status" value="1"/>
</dbReference>
<dbReference type="PANTHER" id="PTHR43289:SF6">
    <property type="entry name" value="SERINE_THREONINE-PROTEIN KINASE NEKL-3"/>
    <property type="match status" value="1"/>
</dbReference>
<gene>
    <name evidence="11" type="ORF">AMETH_0850</name>
</gene>
<evidence type="ECO:0000256" key="2">
    <source>
        <dbReference type="ARBA" id="ARBA00022527"/>
    </source>
</evidence>
<keyword evidence="3" id="KW-0808">Transferase</keyword>
<reference evidence="11 12" key="1">
    <citation type="submission" date="2014-07" db="EMBL/GenBank/DDBJ databases">
        <title>Whole Genome Sequence of the Amycolatopsis methanolica 239.</title>
        <authorList>
            <person name="Tang B."/>
        </authorList>
    </citation>
    <scope>NUCLEOTIDE SEQUENCE [LARGE SCALE GENOMIC DNA]</scope>
    <source>
        <strain evidence="11 12">239</strain>
    </source>
</reference>
<feature type="transmembrane region" description="Helical" evidence="9">
    <location>
        <begin position="379"/>
        <end position="403"/>
    </location>
</feature>
<evidence type="ECO:0000256" key="7">
    <source>
        <dbReference type="PROSITE-ProRule" id="PRU10141"/>
    </source>
</evidence>
<dbReference type="PANTHER" id="PTHR43289">
    <property type="entry name" value="MITOGEN-ACTIVATED PROTEIN KINASE KINASE KINASE 20-RELATED"/>
    <property type="match status" value="1"/>
</dbReference>
<dbReference type="Proteomes" id="UP000062973">
    <property type="component" value="Chromosome"/>
</dbReference>
<feature type="domain" description="Protein kinase" evidence="10">
    <location>
        <begin position="14"/>
        <end position="272"/>
    </location>
</feature>
<keyword evidence="9" id="KW-1133">Transmembrane helix</keyword>
<dbReference type="eggNOG" id="COG0515">
    <property type="taxonomic scope" value="Bacteria"/>
</dbReference>
<keyword evidence="12" id="KW-1185">Reference proteome</keyword>
<keyword evidence="2" id="KW-0723">Serine/threonine-protein kinase</keyword>
<dbReference type="InterPro" id="IPR008271">
    <property type="entry name" value="Ser/Thr_kinase_AS"/>
</dbReference>
<evidence type="ECO:0000256" key="9">
    <source>
        <dbReference type="SAM" id="Phobius"/>
    </source>
</evidence>
<dbReference type="GO" id="GO:0004674">
    <property type="term" value="F:protein serine/threonine kinase activity"/>
    <property type="evidence" value="ECO:0007669"/>
    <property type="project" value="UniProtKB-KW"/>
</dbReference>
<evidence type="ECO:0000256" key="1">
    <source>
        <dbReference type="ARBA" id="ARBA00012513"/>
    </source>
</evidence>
<dbReference type="SMART" id="SM00220">
    <property type="entry name" value="S_TKc"/>
    <property type="match status" value="1"/>
</dbReference>
<dbReference type="Pfam" id="PF00069">
    <property type="entry name" value="Pkinase"/>
    <property type="match status" value="1"/>
</dbReference>
<keyword evidence="5 11" id="KW-0418">Kinase</keyword>
<evidence type="ECO:0000259" key="10">
    <source>
        <dbReference type="PROSITE" id="PS50011"/>
    </source>
</evidence>
<evidence type="ECO:0000313" key="11">
    <source>
        <dbReference type="EMBL" id="AIJ20942.1"/>
    </source>
</evidence>
<accession>A0A076MT20</accession>
<keyword evidence="6 7" id="KW-0067">ATP-binding</keyword>
<keyword evidence="9" id="KW-0472">Membrane</keyword>
<protein>
    <recommendedName>
        <fullName evidence="1">non-specific serine/threonine protein kinase</fullName>
        <ecNumber evidence="1">2.7.11.1</ecNumber>
    </recommendedName>
</protein>
<dbReference type="PROSITE" id="PS00108">
    <property type="entry name" value="PROTEIN_KINASE_ST"/>
    <property type="match status" value="1"/>
</dbReference>
<dbReference type="EC" id="2.7.11.1" evidence="1"/>
<feature type="binding site" evidence="7">
    <location>
        <position position="43"/>
    </location>
    <ligand>
        <name>ATP</name>
        <dbReference type="ChEBI" id="CHEBI:30616"/>
    </ligand>
</feature>
<feature type="region of interest" description="Disordered" evidence="8">
    <location>
        <begin position="313"/>
        <end position="355"/>
    </location>
</feature>
<keyword evidence="9" id="KW-0812">Transmembrane</keyword>
<dbReference type="GO" id="GO:0005524">
    <property type="term" value="F:ATP binding"/>
    <property type="evidence" value="ECO:0007669"/>
    <property type="project" value="UniProtKB-UniRule"/>
</dbReference>
<dbReference type="PROSITE" id="PS00107">
    <property type="entry name" value="PROTEIN_KINASE_ATP"/>
    <property type="match status" value="1"/>
</dbReference>
<dbReference type="PROSITE" id="PS50011">
    <property type="entry name" value="PROTEIN_KINASE_DOM"/>
    <property type="match status" value="1"/>
</dbReference>
<dbReference type="InterPro" id="IPR011009">
    <property type="entry name" value="Kinase-like_dom_sf"/>
</dbReference>
<dbReference type="EMBL" id="CP009110">
    <property type="protein sequence ID" value="AIJ20942.1"/>
    <property type="molecule type" value="Genomic_DNA"/>
</dbReference>
<evidence type="ECO:0000256" key="3">
    <source>
        <dbReference type="ARBA" id="ARBA00022679"/>
    </source>
</evidence>
<dbReference type="InterPro" id="IPR000719">
    <property type="entry name" value="Prot_kinase_dom"/>
</dbReference>
<dbReference type="CDD" id="cd14014">
    <property type="entry name" value="STKc_PknB_like"/>
    <property type="match status" value="1"/>
</dbReference>
<organism evidence="11 12">
    <name type="scientific">Amycolatopsis methanolica 239</name>
    <dbReference type="NCBI Taxonomy" id="1068978"/>
    <lineage>
        <taxon>Bacteria</taxon>
        <taxon>Bacillati</taxon>
        <taxon>Actinomycetota</taxon>
        <taxon>Actinomycetes</taxon>
        <taxon>Pseudonocardiales</taxon>
        <taxon>Pseudonocardiaceae</taxon>
        <taxon>Amycolatopsis</taxon>
        <taxon>Amycolatopsis methanolica group</taxon>
    </lineage>
</organism>
<proteinExistence type="predicted"/>
<keyword evidence="4 7" id="KW-0547">Nucleotide-binding</keyword>
<name>A0A076MT20_AMYME</name>
<evidence type="ECO:0000256" key="5">
    <source>
        <dbReference type="ARBA" id="ARBA00022777"/>
    </source>
</evidence>
<sequence length="587" mass="61671">MSSSEETRVVAGRYRLRSVLGSGSMGTVWSAYDEFLHRPVAVKEILLPPGVTAGQANELRERTLREARAIAVLSHPNVITLHDVARQDGEPFVVMELLPSHSLAELIRDHGSLSVEQAAAVGDAVAAALGAAHNAGITHRDVKPGNVLVAEDGRIKLTDFGIARNVSDASMTRTGMTLGSPAYIAPEVASGKAVTPAADLWGLGATLFCAVEGHPPYDADGDPLETIGKVVKGEVPRPSPGPLAPLITALMAKEPRDRLPLAQVRRQLYPILEKAPRVLFGPEMFAAASGQREEATDTREISANPVLEDGAAEASGELAADPGPLPFGPPRAEASSELAADPGPLPFGEPQPTGTVAAPRPAATLAAPAAAGRGTTATVLLVVASLVLFVAAAFGGFVAARVIGAQPVAPPSRDETSAPSVPQPTVFERRTGEASSVKGAQDGTFTVDVPADWTRFTSSQAGDDLPLSTLVQFVSADGSQMLAVNHFPKYFPGNDIDDYVKALEKSRSNGEFKLVNQAKLAEQDGLTLMYRTIDRAPAGSVSRTTYAKVFRHGTSLWAVSVTVPTEQEETAKTALYDRILPTFQVTG</sequence>
<dbReference type="HOGENOM" id="CLU_000288_63_44_11"/>